<accession>A0A0B4ZHU1</accession>
<evidence type="ECO:0000313" key="8">
    <source>
        <dbReference type="Proteomes" id="UP000318940"/>
    </source>
</evidence>
<evidence type="ECO:0000313" key="1">
    <source>
        <dbReference type="EMBL" id="CKI80339.1"/>
    </source>
</evidence>
<evidence type="ECO:0000313" key="5">
    <source>
        <dbReference type="Proteomes" id="UP000045541"/>
    </source>
</evidence>
<gene>
    <name evidence="4" type="ORF">AZJ28_10235</name>
    <name evidence="3" type="ORF">AZK02_09795</name>
    <name evidence="2" type="ORF">ERS021218_02170</name>
    <name evidence="1" type="ORF">ERS096071_00020</name>
</gene>
<dbReference type="EMBL" id="VMVH01000105">
    <property type="protein sequence ID" value="TVW25621.1"/>
    <property type="molecule type" value="Genomic_DNA"/>
</dbReference>
<dbReference type="EMBL" id="CMWB01000001">
    <property type="protein sequence ID" value="CKI80339.1"/>
    <property type="molecule type" value="Genomic_DNA"/>
</dbReference>
<dbReference type="EMBL" id="VMYC01000197">
    <property type="protein sequence ID" value="TVX67236.1"/>
    <property type="molecule type" value="Genomic_DNA"/>
</dbReference>
<evidence type="ECO:0000313" key="3">
    <source>
        <dbReference type="EMBL" id="TVW25621.1"/>
    </source>
</evidence>
<reference evidence="1 5" key="2">
    <citation type="submission" date="2015-03" db="EMBL/GenBank/DDBJ databases">
        <authorList>
            <consortium name="Pathogen Informatics"/>
            <person name="Murphy D."/>
        </authorList>
    </citation>
    <scope>NUCLEOTIDE SEQUENCE [LARGE SCALE GENOMIC DNA]</scope>
    <source>
        <strain evidence="1 5">0310</strain>
    </source>
</reference>
<dbReference type="Proteomes" id="UP000318940">
    <property type="component" value="Unassembled WGS sequence"/>
</dbReference>
<evidence type="ECO:0000313" key="4">
    <source>
        <dbReference type="EMBL" id="TVX67236.1"/>
    </source>
</evidence>
<dbReference type="Proteomes" id="UP000045541">
    <property type="component" value="Unassembled WGS sequence"/>
</dbReference>
<dbReference type="PATRIC" id="fig|1313.5402.peg.1106"/>
<evidence type="ECO:0000313" key="6">
    <source>
        <dbReference type="Proteomes" id="UP000046095"/>
    </source>
</evidence>
<dbReference type="Proteomes" id="UP000315060">
    <property type="component" value="Unassembled WGS sequence"/>
</dbReference>
<dbReference type="Proteomes" id="UP000046095">
    <property type="component" value="Unassembled WGS sequence"/>
</dbReference>
<reference evidence="2 6" key="1">
    <citation type="submission" date="2015-03" db="EMBL/GenBank/DDBJ databases">
        <authorList>
            <person name="Murphy D."/>
        </authorList>
    </citation>
    <scope>NUCLEOTIDE SEQUENCE [LARGE SCALE GENOMIC DNA]</scope>
    <source>
        <strain evidence="2 6">SMRU1708</strain>
    </source>
</reference>
<dbReference type="RefSeq" id="WP_016398086.1">
    <property type="nucleotide sequence ID" value="NZ_CKAB01000023.1"/>
</dbReference>
<reference evidence="7 8" key="3">
    <citation type="submission" date="2019-07" db="EMBL/GenBank/DDBJ databases">
        <authorList>
            <person name="Mohale T."/>
        </authorList>
    </citation>
    <scope>NUCLEOTIDE SEQUENCE [LARGE SCALE GENOMIC DNA]</scope>
    <source>
        <strain evidence="3 8">NTPn 189</strain>
        <strain evidence="4 7">NTPn 59</strain>
    </source>
</reference>
<evidence type="ECO:0000313" key="2">
    <source>
        <dbReference type="EMBL" id="COR98579.1"/>
    </source>
</evidence>
<name>A0A0B4ZHU1_STREE</name>
<dbReference type="AlphaFoldDB" id="A0A0B4ZHU1"/>
<proteinExistence type="predicted"/>
<sequence length="86" mass="9988">MNYFRKRRERQAKSNSGIYCPASNRSKIQYETKEKADHAVQYDNGGLVRSYYCRTCACWHTTSKSNKPPLSLKNYGLKLFGLDKSE</sequence>
<organism evidence="4 7">
    <name type="scientific">Streptococcus pneumoniae</name>
    <dbReference type="NCBI Taxonomy" id="1313"/>
    <lineage>
        <taxon>Bacteria</taxon>
        <taxon>Bacillati</taxon>
        <taxon>Bacillota</taxon>
        <taxon>Bacilli</taxon>
        <taxon>Lactobacillales</taxon>
        <taxon>Streptococcaceae</taxon>
        <taxon>Streptococcus</taxon>
    </lineage>
</organism>
<evidence type="ECO:0000313" key="7">
    <source>
        <dbReference type="Proteomes" id="UP000315060"/>
    </source>
</evidence>
<protein>
    <submittedName>
        <fullName evidence="4">Uncharacterized protein</fullName>
    </submittedName>
</protein>
<dbReference type="EMBL" id="CRVC01000043">
    <property type="protein sequence ID" value="COR98579.1"/>
    <property type="molecule type" value="Genomic_DNA"/>
</dbReference>